<evidence type="ECO:0000256" key="2">
    <source>
        <dbReference type="ARBA" id="ARBA00022694"/>
    </source>
</evidence>
<dbReference type="InterPro" id="IPR020103">
    <property type="entry name" value="PsdUridine_synth_cat_dom_sf"/>
</dbReference>
<feature type="chain" id="PRO_5044835750" description="Pseudouridine synthase I TruA alpha/beta domain-containing protein" evidence="4">
    <location>
        <begin position="17"/>
        <end position="502"/>
    </location>
</feature>
<evidence type="ECO:0000256" key="1">
    <source>
        <dbReference type="ARBA" id="ARBA00009375"/>
    </source>
</evidence>
<keyword evidence="2" id="KW-0819">tRNA processing</keyword>
<evidence type="ECO:0000313" key="6">
    <source>
        <dbReference type="EMBL" id="KAL3776544.1"/>
    </source>
</evidence>
<evidence type="ECO:0000256" key="3">
    <source>
        <dbReference type="ARBA" id="ARBA00023235"/>
    </source>
</evidence>
<evidence type="ECO:0000259" key="5">
    <source>
        <dbReference type="Pfam" id="PF01416"/>
    </source>
</evidence>
<dbReference type="EMBL" id="JALLAZ020001347">
    <property type="protein sequence ID" value="KAL3776544.1"/>
    <property type="molecule type" value="Genomic_DNA"/>
</dbReference>
<accession>A0ABD3NL09</accession>
<feature type="domain" description="Pseudouridine synthase I TruA alpha/beta" evidence="5">
    <location>
        <begin position="426"/>
        <end position="495"/>
    </location>
</feature>
<dbReference type="Gene3D" id="3.30.70.580">
    <property type="entry name" value="Pseudouridine synthase I, catalytic domain, N-terminal subdomain"/>
    <property type="match status" value="1"/>
</dbReference>
<evidence type="ECO:0000256" key="4">
    <source>
        <dbReference type="SAM" id="SignalP"/>
    </source>
</evidence>
<reference evidence="6 7" key="1">
    <citation type="submission" date="2024-10" db="EMBL/GenBank/DDBJ databases">
        <title>Updated reference genomes for cyclostephanoid diatoms.</title>
        <authorList>
            <person name="Roberts W.R."/>
            <person name="Alverson A.J."/>
        </authorList>
    </citation>
    <scope>NUCLEOTIDE SEQUENCE [LARGE SCALE GENOMIC DNA]</scope>
    <source>
        <strain evidence="6 7">AJA276-08</strain>
    </source>
</reference>
<sequence length="502" mass="55646">MTKALSFAILLTGSHAFPWRCTLLCTKSSLHGRFPRTPSNNYARVDQLRCAHNESLDDMPDQRCDKQSLNDESLLVFESASFVVDHFLSPTAVLATSDSNEHHPLSRIIDENYELPPNWIDQMFTPLYGAASEIGCPRNEASIRPNTNTWLSNTNRKRSRRTNLKITVAYRGVDFCGWEDQRHDLYRSAKLFENNAMVPMNNVPILPSVQGTLADILHPVLAMKDETKTAADDSSADGLEGATTRYSAKMADINHRRKIACPNKPIEIKVAGRTDAGVSAIGQICRIRTWRALDDGIEKYVKDLVNSKTAKPGDKGLGLNIRSVECVGDDFHPTFGAKCRAYAYFLDLPFDDDGTNNEHANSTKRMPSTMAPRMNAILRTLEGKKLDYNSLSYGKVKSQTTLCTLYHARAGIVEWVCGNYGTGAPAQNKRAICIELVGDRFLRRMVRILVATALREANCVDCNPDAILNILLAGDRNRGARAAPPDGLIFVGAQFTQVGHPD</sequence>
<keyword evidence="4" id="KW-0732">Signal</keyword>
<dbReference type="Pfam" id="PF01416">
    <property type="entry name" value="PseudoU_synth_1"/>
    <property type="match status" value="1"/>
</dbReference>
<evidence type="ECO:0000313" key="7">
    <source>
        <dbReference type="Proteomes" id="UP001530315"/>
    </source>
</evidence>
<comment type="caution">
    <text evidence="6">The sequence shown here is derived from an EMBL/GenBank/DDBJ whole genome shotgun (WGS) entry which is preliminary data.</text>
</comment>
<gene>
    <name evidence="6" type="ORF">ACHAW5_008706</name>
</gene>
<keyword evidence="7" id="KW-1185">Reference proteome</keyword>
<dbReference type="PANTHER" id="PTHR11142:SF10">
    <property type="entry name" value="TRNA PSEUDOURIDINE SYNTHASE"/>
    <property type="match status" value="1"/>
</dbReference>
<dbReference type="InterPro" id="IPR020094">
    <property type="entry name" value="TruA/RsuA/RluB/E/F_N"/>
</dbReference>
<dbReference type="Gene3D" id="3.30.70.660">
    <property type="entry name" value="Pseudouridine synthase I, catalytic domain, C-terminal subdomain"/>
    <property type="match status" value="1"/>
</dbReference>
<dbReference type="InterPro" id="IPR020095">
    <property type="entry name" value="PsdUridine_synth_TruA_C"/>
</dbReference>
<dbReference type="InterPro" id="IPR020097">
    <property type="entry name" value="PsdUridine_synth_TruA_a/b_dom"/>
</dbReference>
<dbReference type="AlphaFoldDB" id="A0ABD3NL09"/>
<dbReference type="PANTHER" id="PTHR11142">
    <property type="entry name" value="PSEUDOURIDYLATE SYNTHASE"/>
    <property type="match status" value="1"/>
</dbReference>
<dbReference type="GO" id="GO:0016853">
    <property type="term" value="F:isomerase activity"/>
    <property type="evidence" value="ECO:0007669"/>
    <property type="project" value="UniProtKB-KW"/>
</dbReference>
<proteinExistence type="inferred from homology"/>
<name>A0ABD3NL09_9STRA</name>
<dbReference type="InterPro" id="IPR001406">
    <property type="entry name" value="PsdUridine_synth_TruA"/>
</dbReference>
<dbReference type="GO" id="GO:0008033">
    <property type="term" value="P:tRNA processing"/>
    <property type="evidence" value="ECO:0007669"/>
    <property type="project" value="UniProtKB-KW"/>
</dbReference>
<protein>
    <recommendedName>
        <fullName evidence="5">Pseudouridine synthase I TruA alpha/beta domain-containing protein</fullName>
    </recommendedName>
</protein>
<feature type="signal peptide" evidence="4">
    <location>
        <begin position="1"/>
        <end position="16"/>
    </location>
</feature>
<dbReference type="SUPFAM" id="SSF55120">
    <property type="entry name" value="Pseudouridine synthase"/>
    <property type="match status" value="1"/>
</dbReference>
<organism evidence="6 7">
    <name type="scientific">Stephanodiscus triporus</name>
    <dbReference type="NCBI Taxonomy" id="2934178"/>
    <lineage>
        <taxon>Eukaryota</taxon>
        <taxon>Sar</taxon>
        <taxon>Stramenopiles</taxon>
        <taxon>Ochrophyta</taxon>
        <taxon>Bacillariophyta</taxon>
        <taxon>Coscinodiscophyceae</taxon>
        <taxon>Thalassiosirophycidae</taxon>
        <taxon>Stephanodiscales</taxon>
        <taxon>Stephanodiscaceae</taxon>
        <taxon>Stephanodiscus</taxon>
    </lineage>
</organism>
<dbReference type="Proteomes" id="UP001530315">
    <property type="component" value="Unassembled WGS sequence"/>
</dbReference>
<comment type="similarity">
    <text evidence="1">Belongs to the tRNA pseudouridine synthase TruA family.</text>
</comment>
<keyword evidence="3" id="KW-0413">Isomerase</keyword>